<dbReference type="InterPro" id="IPR028082">
    <property type="entry name" value="Peripla_BP_I"/>
</dbReference>
<evidence type="ECO:0000256" key="3">
    <source>
        <dbReference type="ARBA" id="ARBA00023163"/>
    </source>
</evidence>
<evidence type="ECO:0000313" key="5">
    <source>
        <dbReference type="EMBL" id="MFD1294687.1"/>
    </source>
</evidence>
<gene>
    <name evidence="5" type="ORF">ACFQ5N_12660</name>
</gene>
<dbReference type="SUPFAM" id="SSF53822">
    <property type="entry name" value="Periplasmic binding protein-like I"/>
    <property type="match status" value="1"/>
</dbReference>
<evidence type="ECO:0000256" key="1">
    <source>
        <dbReference type="ARBA" id="ARBA00023015"/>
    </source>
</evidence>
<proteinExistence type="predicted"/>
<accession>A0ABW3WRZ7</accession>
<keyword evidence="2" id="KW-0238">DNA-binding</keyword>
<dbReference type="EMBL" id="JBHTMV010000009">
    <property type="protein sequence ID" value="MFD1294687.1"/>
    <property type="molecule type" value="Genomic_DNA"/>
</dbReference>
<keyword evidence="3" id="KW-0804">Transcription</keyword>
<name>A0ABW3WRZ7_9FLAO</name>
<dbReference type="Pfam" id="PF00356">
    <property type="entry name" value="LacI"/>
    <property type="match status" value="1"/>
</dbReference>
<dbReference type="Gene3D" id="3.40.50.2300">
    <property type="match status" value="2"/>
</dbReference>
<protein>
    <submittedName>
        <fullName evidence="5">Substrate-binding domain-containing protein</fullName>
    </submittedName>
</protein>
<dbReference type="Pfam" id="PF13407">
    <property type="entry name" value="Peripla_BP_4"/>
    <property type="match status" value="1"/>
</dbReference>
<feature type="domain" description="HTH lacI-type" evidence="4">
    <location>
        <begin position="2"/>
        <end position="56"/>
    </location>
</feature>
<dbReference type="SMART" id="SM00354">
    <property type="entry name" value="HTH_LACI"/>
    <property type="match status" value="1"/>
</dbReference>
<dbReference type="PROSITE" id="PS00356">
    <property type="entry name" value="HTH_LACI_1"/>
    <property type="match status" value="1"/>
</dbReference>
<dbReference type="CDD" id="cd01392">
    <property type="entry name" value="HTH_LacI"/>
    <property type="match status" value="1"/>
</dbReference>
<comment type="caution">
    <text evidence="5">The sequence shown here is derived from an EMBL/GenBank/DDBJ whole genome shotgun (WGS) entry which is preliminary data.</text>
</comment>
<keyword evidence="6" id="KW-1185">Reference proteome</keyword>
<organism evidence="5 6">
    <name type="scientific">Lutibacter holmesii</name>
    <dbReference type="NCBI Taxonomy" id="1137985"/>
    <lineage>
        <taxon>Bacteria</taxon>
        <taxon>Pseudomonadati</taxon>
        <taxon>Bacteroidota</taxon>
        <taxon>Flavobacteriia</taxon>
        <taxon>Flavobacteriales</taxon>
        <taxon>Flavobacteriaceae</taxon>
        <taxon>Lutibacter</taxon>
    </lineage>
</organism>
<dbReference type="PANTHER" id="PTHR30146:SF144">
    <property type="entry name" value="LACI-FAMILY TRANSCRIPTION REGULATOR"/>
    <property type="match status" value="1"/>
</dbReference>
<dbReference type="RefSeq" id="WP_386809995.1">
    <property type="nucleotide sequence ID" value="NZ_JBHTMV010000009.1"/>
</dbReference>
<sequence length="362" mass="41483">MITIKEIAEIANVSVGTVDRVIHNREGVSKKTREKVQKILTAENFKINNIARSLAMKKKYNISVLIPDFDVDNLFWESPSLGISKGAEEVISFGVEVKKFTFNQLNKVSYLESFQKLIDSNPEAVILTPLFLNETKIMVAELDKKKIPYIFLNIEMQGFNNLSFIGQDSYKGGYLSGKLMHLCTEKKATYLITDIESKLHNNNVIEGRVQGFYSYFNKNNIPFESVSLNFEDLNNLEQVKQQLKQVFETHKNISGVLVPSSRISTISSCIDSEKLKELSLIGFDTTQQNVTFLKNDKITFLISQKSFNQGLKSVKILTDYLIQNKIPQQKVYSPLEIITKENLEFSQQEKWHYIDSKKYNSL</sequence>
<evidence type="ECO:0000259" key="4">
    <source>
        <dbReference type="PROSITE" id="PS50932"/>
    </source>
</evidence>
<dbReference type="InterPro" id="IPR025997">
    <property type="entry name" value="SBP_2_dom"/>
</dbReference>
<dbReference type="InterPro" id="IPR000843">
    <property type="entry name" value="HTH_LacI"/>
</dbReference>
<dbReference type="PROSITE" id="PS50932">
    <property type="entry name" value="HTH_LACI_2"/>
    <property type="match status" value="1"/>
</dbReference>
<dbReference type="Proteomes" id="UP001597241">
    <property type="component" value="Unassembled WGS sequence"/>
</dbReference>
<reference evidence="6" key="1">
    <citation type="journal article" date="2019" name="Int. J. Syst. Evol. Microbiol.">
        <title>The Global Catalogue of Microorganisms (GCM) 10K type strain sequencing project: providing services to taxonomists for standard genome sequencing and annotation.</title>
        <authorList>
            <consortium name="The Broad Institute Genomics Platform"/>
            <consortium name="The Broad Institute Genome Sequencing Center for Infectious Disease"/>
            <person name="Wu L."/>
            <person name="Ma J."/>
        </authorList>
    </citation>
    <scope>NUCLEOTIDE SEQUENCE [LARGE SCALE GENOMIC DNA]</scope>
    <source>
        <strain evidence="6">CCUG 62221</strain>
    </source>
</reference>
<dbReference type="Gene3D" id="1.10.260.40">
    <property type="entry name" value="lambda repressor-like DNA-binding domains"/>
    <property type="match status" value="1"/>
</dbReference>
<dbReference type="SUPFAM" id="SSF47413">
    <property type="entry name" value="lambda repressor-like DNA-binding domains"/>
    <property type="match status" value="1"/>
</dbReference>
<dbReference type="PANTHER" id="PTHR30146">
    <property type="entry name" value="LACI-RELATED TRANSCRIPTIONAL REPRESSOR"/>
    <property type="match status" value="1"/>
</dbReference>
<keyword evidence="1" id="KW-0805">Transcription regulation</keyword>
<dbReference type="InterPro" id="IPR010982">
    <property type="entry name" value="Lambda_DNA-bd_dom_sf"/>
</dbReference>
<evidence type="ECO:0000256" key="2">
    <source>
        <dbReference type="ARBA" id="ARBA00023125"/>
    </source>
</evidence>
<evidence type="ECO:0000313" key="6">
    <source>
        <dbReference type="Proteomes" id="UP001597241"/>
    </source>
</evidence>